<dbReference type="Gene3D" id="1.10.287.470">
    <property type="entry name" value="Helix hairpin bin"/>
    <property type="match status" value="1"/>
</dbReference>
<evidence type="ECO:0000256" key="1">
    <source>
        <dbReference type="ARBA" id="ARBA00004196"/>
    </source>
</evidence>
<keyword evidence="6" id="KW-1133">Transmembrane helix</keyword>
<feature type="transmembrane region" description="Helical" evidence="6">
    <location>
        <begin position="33"/>
        <end position="50"/>
    </location>
</feature>
<dbReference type="Pfam" id="PF25917">
    <property type="entry name" value="BSH_RND"/>
    <property type="match status" value="1"/>
</dbReference>
<dbReference type="GO" id="GO:0016020">
    <property type="term" value="C:membrane"/>
    <property type="evidence" value="ECO:0007669"/>
    <property type="project" value="InterPro"/>
</dbReference>
<dbReference type="SUPFAM" id="SSF111369">
    <property type="entry name" value="HlyD-like secretion proteins"/>
    <property type="match status" value="1"/>
</dbReference>
<dbReference type="InterPro" id="IPR058636">
    <property type="entry name" value="Beta-barrel_YknX"/>
</dbReference>
<evidence type="ECO:0000313" key="9">
    <source>
        <dbReference type="EMBL" id="KKS48440.1"/>
    </source>
</evidence>
<keyword evidence="6" id="KW-0812">Transmembrane</keyword>
<evidence type="ECO:0000256" key="4">
    <source>
        <dbReference type="SAM" id="Coils"/>
    </source>
</evidence>
<dbReference type="InterPro" id="IPR050465">
    <property type="entry name" value="UPF0194_transport"/>
</dbReference>
<dbReference type="Pfam" id="PF25990">
    <property type="entry name" value="Beta-barrel_YknX"/>
    <property type="match status" value="1"/>
</dbReference>
<evidence type="ECO:0000256" key="6">
    <source>
        <dbReference type="SAM" id="Phobius"/>
    </source>
</evidence>
<proteinExistence type="inferred from homology"/>
<keyword evidence="3 4" id="KW-0175">Coiled coil</keyword>
<dbReference type="GO" id="GO:0022857">
    <property type="term" value="F:transmembrane transporter activity"/>
    <property type="evidence" value="ECO:0007669"/>
    <property type="project" value="InterPro"/>
</dbReference>
<dbReference type="NCBIfam" id="TIGR01730">
    <property type="entry name" value="RND_mfp"/>
    <property type="match status" value="1"/>
</dbReference>
<dbReference type="InterPro" id="IPR058625">
    <property type="entry name" value="MdtA-like_BSH"/>
</dbReference>
<accession>A0A0G0ZI85</accession>
<comment type="subcellular location">
    <subcellularLocation>
        <location evidence="1">Cell envelope</location>
    </subcellularLocation>
</comment>
<dbReference type="PANTHER" id="PTHR32347">
    <property type="entry name" value="EFFLUX SYSTEM COMPONENT YKNX-RELATED"/>
    <property type="match status" value="1"/>
</dbReference>
<evidence type="ECO:0000259" key="8">
    <source>
        <dbReference type="Pfam" id="PF25990"/>
    </source>
</evidence>
<name>A0A0G0ZI85_9BACT</name>
<reference evidence="9 10" key="1">
    <citation type="journal article" date="2015" name="Nature">
        <title>rRNA introns, odd ribosomes, and small enigmatic genomes across a large radiation of phyla.</title>
        <authorList>
            <person name="Brown C.T."/>
            <person name="Hug L.A."/>
            <person name="Thomas B.C."/>
            <person name="Sharon I."/>
            <person name="Castelle C.J."/>
            <person name="Singh A."/>
            <person name="Wilkins M.J."/>
            <person name="Williams K.H."/>
            <person name="Banfield J.F."/>
        </authorList>
    </citation>
    <scope>NUCLEOTIDE SEQUENCE [LARGE SCALE GENOMIC DNA]</scope>
</reference>
<sequence length="625" mass="67430">MIPNIKNENQISSRNHYRNIFLTGFTQIKKRKFTSGIALLLIAGIGYWGFGNLFSQNGAVRYASAQVQKGTLIVSISGSGQVSASNQLDVKPKASGEITAMYVKAGQEVRAGATLAAIDAADAQRAVRDAETALETAKLELDKALEPLDELTLLQAENSLTQAKNSKQKAEDNIKKAYEDGFNTVSGAFLELPGVMTGLDDVFFDEGDFESYQWNIDWYLNQVSLDNRDKATRYRDDVTATYNKARTAYTKNFDDYKAASRTSDNQTIEALIAKTYETTKLIAEAVKVSNNYIDFVQDDMEKYDRNIPSLLSTHQSKINSYTGTMNSNLSSLLSIQSTIKDLREASIDADTTIKERELSLAKTKEGPDDLDIRAKKITIQQKEDALMTAKQALADHYVRAPFAGVIAKVSVKKGDSASAGTAIATLVTKQKIAEVSLNEIDVAQIKVGQKATLTFDAIPNLTISGQVAEVDAVGTVSQGVVTYIVKIGFDTQDDRIKTAMSVSAAIVTEAKPDVLLVPNSALKSQGGMSYVEIPDESDMSVATANVSNAVFQNPTRQQQIEVGTANDEFTEILSGLNEGDLVVTRTIQPTAAQTTQTQQQSGGLRIPGLGGGGGGGFRGGGSIPR</sequence>
<dbReference type="STRING" id="1618659.UV11_C0009G0004"/>
<feature type="compositionally biased region" description="Gly residues" evidence="5">
    <location>
        <begin position="608"/>
        <end position="625"/>
    </location>
</feature>
<dbReference type="Gene3D" id="2.40.420.20">
    <property type="match status" value="1"/>
</dbReference>
<evidence type="ECO:0000313" key="10">
    <source>
        <dbReference type="Proteomes" id="UP000034036"/>
    </source>
</evidence>
<dbReference type="Gene3D" id="2.40.30.170">
    <property type="match status" value="1"/>
</dbReference>
<feature type="domain" description="YknX-like beta-barrel" evidence="8">
    <location>
        <begin position="434"/>
        <end position="506"/>
    </location>
</feature>
<evidence type="ECO:0000256" key="2">
    <source>
        <dbReference type="ARBA" id="ARBA00009477"/>
    </source>
</evidence>
<dbReference type="AlphaFoldDB" id="A0A0G0ZI85"/>
<dbReference type="GO" id="GO:0030313">
    <property type="term" value="C:cell envelope"/>
    <property type="evidence" value="ECO:0007669"/>
    <property type="project" value="UniProtKB-SubCell"/>
</dbReference>
<dbReference type="PANTHER" id="PTHR32347:SF14">
    <property type="entry name" value="EFFLUX SYSTEM COMPONENT YKNX-RELATED"/>
    <property type="match status" value="1"/>
</dbReference>
<gene>
    <name evidence="9" type="ORF">UV11_C0009G0004</name>
</gene>
<keyword evidence="6" id="KW-0472">Membrane</keyword>
<comment type="similarity">
    <text evidence="2">Belongs to the membrane fusion protein (MFP) (TC 8.A.1) family.</text>
</comment>
<organism evidence="9 10">
    <name type="scientific">Candidatus Giovannonibacteria bacterium GW2011_GWF2_42_19</name>
    <dbReference type="NCBI Taxonomy" id="1618659"/>
    <lineage>
        <taxon>Bacteria</taxon>
        <taxon>Candidatus Giovannoniibacteriota</taxon>
    </lineage>
</organism>
<dbReference type="EMBL" id="LCDF01000009">
    <property type="protein sequence ID" value="KKS48440.1"/>
    <property type="molecule type" value="Genomic_DNA"/>
</dbReference>
<dbReference type="Proteomes" id="UP000034036">
    <property type="component" value="Unassembled WGS sequence"/>
</dbReference>
<dbReference type="InterPro" id="IPR006143">
    <property type="entry name" value="RND_pump_MFP"/>
</dbReference>
<feature type="compositionally biased region" description="Low complexity" evidence="5">
    <location>
        <begin position="592"/>
        <end position="607"/>
    </location>
</feature>
<evidence type="ECO:0000256" key="5">
    <source>
        <dbReference type="SAM" id="MobiDB-lite"/>
    </source>
</evidence>
<evidence type="ECO:0000259" key="7">
    <source>
        <dbReference type="Pfam" id="PF25917"/>
    </source>
</evidence>
<feature type="region of interest" description="Disordered" evidence="5">
    <location>
        <begin position="592"/>
        <end position="625"/>
    </location>
</feature>
<comment type="caution">
    <text evidence="9">The sequence shown here is derived from an EMBL/GenBank/DDBJ whole genome shotgun (WGS) entry which is preliminary data.</text>
</comment>
<dbReference type="Gene3D" id="2.40.50.100">
    <property type="match status" value="1"/>
</dbReference>
<feature type="domain" description="Multidrug resistance protein MdtA-like barrel-sandwich hybrid" evidence="7">
    <location>
        <begin position="86"/>
        <end position="428"/>
    </location>
</feature>
<protein>
    <submittedName>
        <fullName evidence="9">Efflux transporter, RND family, MFP subunit</fullName>
    </submittedName>
</protein>
<feature type="coiled-coil region" evidence="4">
    <location>
        <begin position="120"/>
        <end position="180"/>
    </location>
</feature>
<evidence type="ECO:0000256" key="3">
    <source>
        <dbReference type="ARBA" id="ARBA00023054"/>
    </source>
</evidence>